<dbReference type="Proteomes" id="UP001596989">
    <property type="component" value="Unassembled WGS sequence"/>
</dbReference>
<proteinExistence type="predicted"/>
<protein>
    <submittedName>
        <fullName evidence="2">Uncharacterized protein</fullName>
    </submittedName>
</protein>
<keyword evidence="1" id="KW-0472">Membrane</keyword>
<evidence type="ECO:0000313" key="3">
    <source>
        <dbReference type="Proteomes" id="UP001596989"/>
    </source>
</evidence>
<keyword evidence="1" id="KW-0812">Transmembrane</keyword>
<keyword evidence="3" id="KW-1185">Reference proteome</keyword>
<dbReference type="RefSeq" id="WP_377562203.1">
    <property type="nucleotide sequence ID" value="NZ_JBHTJZ010000005.1"/>
</dbReference>
<evidence type="ECO:0000313" key="2">
    <source>
        <dbReference type="EMBL" id="MFD0958433.1"/>
    </source>
</evidence>
<gene>
    <name evidence="2" type="ORF">ACFQ2I_03445</name>
</gene>
<organism evidence="2 3">
    <name type="scientific">Paenibacillus chungangensis</name>
    <dbReference type="NCBI Taxonomy" id="696535"/>
    <lineage>
        <taxon>Bacteria</taxon>
        <taxon>Bacillati</taxon>
        <taxon>Bacillota</taxon>
        <taxon>Bacilli</taxon>
        <taxon>Bacillales</taxon>
        <taxon>Paenibacillaceae</taxon>
        <taxon>Paenibacillus</taxon>
    </lineage>
</organism>
<keyword evidence="1" id="KW-1133">Transmembrane helix</keyword>
<comment type="caution">
    <text evidence="2">The sequence shown here is derived from an EMBL/GenBank/DDBJ whole genome shotgun (WGS) entry which is preliminary data.</text>
</comment>
<reference evidence="3" key="1">
    <citation type="journal article" date="2019" name="Int. J. Syst. Evol. Microbiol.">
        <title>The Global Catalogue of Microorganisms (GCM) 10K type strain sequencing project: providing services to taxonomists for standard genome sequencing and annotation.</title>
        <authorList>
            <consortium name="The Broad Institute Genomics Platform"/>
            <consortium name="The Broad Institute Genome Sequencing Center for Infectious Disease"/>
            <person name="Wu L."/>
            <person name="Ma J."/>
        </authorList>
    </citation>
    <scope>NUCLEOTIDE SEQUENCE [LARGE SCALE GENOMIC DNA]</scope>
    <source>
        <strain evidence="3">CCUG 59129</strain>
    </source>
</reference>
<name>A0ABW3HLS3_9BACL</name>
<feature type="transmembrane region" description="Helical" evidence="1">
    <location>
        <begin position="6"/>
        <end position="23"/>
    </location>
</feature>
<evidence type="ECO:0000256" key="1">
    <source>
        <dbReference type="SAM" id="Phobius"/>
    </source>
</evidence>
<dbReference type="EMBL" id="JBHTJZ010000005">
    <property type="protein sequence ID" value="MFD0958433.1"/>
    <property type="molecule type" value="Genomic_DNA"/>
</dbReference>
<accession>A0ABW3HLS3</accession>
<sequence length="49" mass="5604">MVIYVILGLKVLLIAYLTLRYRLQMKQAPSQEQLGRLVLSISKRGQSDV</sequence>